<sequence>MSWGHGFSFSRFKIAAGEYSGHIAMLLEGQAGCKPVLQIYTAAGKLVSQHLWKDAPPVALGWSVSEDLVVVQKSGFASILDLSGNYVRRFSMGQEAEQRDIVDVKFFTMHNHTGLAVLTGGNHIFVNTNIETPHVRRLAELPGPTQPLTYWLIVPGPLSLTHTPKSESDGFSGPWALVAKKKLLYRADYANVDMVDLSLLLPHNSAQIELMAVSPNLKFISFYLDCGLLLVTNLRMSEVLSLVDLTQRISTSPDPENPAKNQTMSTPLAMFWSTSSAVVLHWHHLVALVGAQGDVYEYFFQDDVWLAQEVG</sequence>
<reference evidence="2 3" key="2">
    <citation type="submission" date="2018-11" db="EMBL/GenBank/DDBJ databases">
        <authorList>
            <consortium name="Pathogen Informatics"/>
        </authorList>
    </citation>
    <scope>NUCLEOTIDE SEQUENCE [LARGE SCALE GENOMIC DNA]</scope>
    <source>
        <strain evidence="2 3">Egypt</strain>
    </source>
</reference>
<gene>
    <name evidence="2" type="ORF">ECPE_LOCUS14661</name>
</gene>
<dbReference type="GO" id="GO:0006886">
    <property type="term" value="P:intracellular protein transport"/>
    <property type="evidence" value="ECO:0007669"/>
    <property type="project" value="InterPro"/>
</dbReference>
<dbReference type="InterPro" id="IPR016534">
    <property type="entry name" value="VPS16"/>
</dbReference>
<evidence type="ECO:0000313" key="2">
    <source>
        <dbReference type="EMBL" id="VDP91933.1"/>
    </source>
</evidence>
<evidence type="ECO:0000313" key="3">
    <source>
        <dbReference type="Proteomes" id="UP000272942"/>
    </source>
</evidence>
<dbReference type="PANTHER" id="PTHR12811:SF0">
    <property type="entry name" value="VACUOLAR PROTEIN SORTING-ASSOCIATED PROTEIN 16 HOMOLOG"/>
    <property type="match status" value="1"/>
</dbReference>
<organism evidence="4">
    <name type="scientific">Echinostoma caproni</name>
    <dbReference type="NCBI Taxonomy" id="27848"/>
    <lineage>
        <taxon>Eukaryota</taxon>
        <taxon>Metazoa</taxon>
        <taxon>Spiralia</taxon>
        <taxon>Lophotrochozoa</taxon>
        <taxon>Platyhelminthes</taxon>
        <taxon>Trematoda</taxon>
        <taxon>Digenea</taxon>
        <taxon>Plagiorchiida</taxon>
        <taxon>Echinostomata</taxon>
        <taxon>Echinostomatoidea</taxon>
        <taxon>Echinostomatidae</taxon>
        <taxon>Echinostoma</taxon>
    </lineage>
</organism>
<dbReference type="PANTHER" id="PTHR12811">
    <property type="entry name" value="VACUOLAR PROTEIN SORTING VPS16"/>
    <property type="match status" value="1"/>
</dbReference>
<evidence type="ECO:0000259" key="1">
    <source>
        <dbReference type="Pfam" id="PF04841"/>
    </source>
</evidence>
<dbReference type="InterPro" id="IPR006926">
    <property type="entry name" value="Vps16_N"/>
</dbReference>
<dbReference type="AlphaFoldDB" id="A0A183B626"/>
<dbReference type="GO" id="GO:0005765">
    <property type="term" value="C:lysosomal membrane"/>
    <property type="evidence" value="ECO:0007669"/>
    <property type="project" value="TreeGrafter"/>
</dbReference>
<dbReference type="GO" id="GO:0042144">
    <property type="term" value="P:vacuole fusion, non-autophagic"/>
    <property type="evidence" value="ECO:0007669"/>
    <property type="project" value="TreeGrafter"/>
</dbReference>
<name>A0A183B626_9TREM</name>
<dbReference type="OrthoDB" id="1792at2759"/>
<dbReference type="Proteomes" id="UP000272942">
    <property type="component" value="Unassembled WGS sequence"/>
</dbReference>
<keyword evidence="3" id="KW-1185">Reference proteome</keyword>
<protein>
    <submittedName>
        <fullName evidence="4">Vps16_N domain-containing protein</fullName>
    </submittedName>
</protein>
<dbReference type="GO" id="GO:0003779">
    <property type="term" value="F:actin binding"/>
    <property type="evidence" value="ECO:0007669"/>
    <property type="project" value="TreeGrafter"/>
</dbReference>
<feature type="domain" description="Vps16 N-terminal" evidence="1">
    <location>
        <begin position="7"/>
        <end position="310"/>
    </location>
</feature>
<evidence type="ECO:0000313" key="4">
    <source>
        <dbReference type="WBParaSite" id="ECPE_0001470101-mRNA-1"/>
    </source>
</evidence>
<accession>A0A183B626</accession>
<dbReference type="GO" id="GO:0030897">
    <property type="term" value="C:HOPS complex"/>
    <property type="evidence" value="ECO:0007669"/>
    <property type="project" value="TreeGrafter"/>
</dbReference>
<dbReference type="GO" id="GO:0005768">
    <property type="term" value="C:endosome"/>
    <property type="evidence" value="ECO:0007669"/>
    <property type="project" value="TreeGrafter"/>
</dbReference>
<proteinExistence type="predicted"/>
<dbReference type="WBParaSite" id="ECPE_0001470101-mRNA-1">
    <property type="protein sequence ID" value="ECPE_0001470101-mRNA-1"/>
    <property type="gene ID" value="ECPE_0001470101"/>
</dbReference>
<dbReference type="Pfam" id="PF04841">
    <property type="entry name" value="Vps16_N"/>
    <property type="match status" value="1"/>
</dbReference>
<reference evidence="4" key="1">
    <citation type="submission" date="2016-06" db="UniProtKB">
        <authorList>
            <consortium name="WormBaseParasite"/>
        </authorList>
    </citation>
    <scope>IDENTIFICATION</scope>
</reference>
<dbReference type="EMBL" id="UZAN01058182">
    <property type="protein sequence ID" value="VDP91933.1"/>
    <property type="molecule type" value="Genomic_DNA"/>
</dbReference>
<dbReference type="GO" id="GO:0016197">
    <property type="term" value="P:endosomal transport"/>
    <property type="evidence" value="ECO:0007669"/>
    <property type="project" value="TreeGrafter"/>
</dbReference>